<evidence type="ECO:0000313" key="1">
    <source>
        <dbReference type="EMBL" id="MBW84427.1"/>
    </source>
</evidence>
<proteinExistence type="predicted"/>
<name>A0A2P2ITA9_RHIMU</name>
<reference evidence="1" key="1">
    <citation type="submission" date="2018-02" db="EMBL/GenBank/DDBJ databases">
        <title>Rhizophora mucronata_Transcriptome.</title>
        <authorList>
            <person name="Meera S.P."/>
            <person name="Sreeshan A."/>
            <person name="Augustine A."/>
        </authorList>
    </citation>
    <scope>NUCLEOTIDE SEQUENCE</scope>
    <source>
        <tissue evidence="1">Leaf</tissue>
    </source>
</reference>
<protein>
    <submittedName>
        <fullName evidence="1">Uncharacterized protein</fullName>
    </submittedName>
</protein>
<accession>A0A2P2ITA9</accession>
<dbReference type="AlphaFoldDB" id="A0A2P2ITA9"/>
<sequence length="58" mass="6869">MFSSYLAYRRIGNGIQSNEPTKLMKNRTELGSGYKHLREKERGGRREEEMKIKEILHT</sequence>
<dbReference type="EMBL" id="GGEC01003944">
    <property type="protein sequence ID" value="MBW84427.1"/>
    <property type="molecule type" value="Transcribed_RNA"/>
</dbReference>
<organism evidence="1">
    <name type="scientific">Rhizophora mucronata</name>
    <name type="common">Asiatic mangrove</name>
    <dbReference type="NCBI Taxonomy" id="61149"/>
    <lineage>
        <taxon>Eukaryota</taxon>
        <taxon>Viridiplantae</taxon>
        <taxon>Streptophyta</taxon>
        <taxon>Embryophyta</taxon>
        <taxon>Tracheophyta</taxon>
        <taxon>Spermatophyta</taxon>
        <taxon>Magnoliopsida</taxon>
        <taxon>eudicotyledons</taxon>
        <taxon>Gunneridae</taxon>
        <taxon>Pentapetalae</taxon>
        <taxon>rosids</taxon>
        <taxon>fabids</taxon>
        <taxon>Malpighiales</taxon>
        <taxon>Rhizophoraceae</taxon>
        <taxon>Rhizophora</taxon>
    </lineage>
</organism>